<evidence type="ECO:0000313" key="14">
    <source>
        <dbReference type="WBParaSite" id="TCNE_0001231001-mRNA-1"/>
    </source>
</evidence>
<feature type="region of interest" description="Disordered" evidence="10">
    <location>
        <begin position="103"/>
        <end position="138"/>
    </location>
</feature>
<evidence type="ECO:0000256" key="1">
    <source>
        <dbReference type="ARBA" id="ARBA00004141"/>
    </source>
</evidence>
<proteinExistence type="predicted"/>
<dbReference type="GO" id="GO:0016020">
    <property type="term" value="C:membrane"/>
    <property type="evidence" value="ECO:0007669"/>
    <property type="project" value="UniProtKB-SubCell"/>
</dbReference>
<evidence type="ECO:0000256" key="3">
    <source>
        <dbReference type="ARBA" id="ARBA00022692"/>
    </source>
</evidence>
<dbReference type="GO" id="GO:0008270">
    <property type="term" value="F:zinc ion binding"/>
    <property type="evidence" value="ECO:0007669"/>
    <property type="project" value="UniProtKB-KW"/>
</dbReference>
<dbReference type="WBParaSite" id="TCNE_0001231001-mRNA-1">
    <property type="protein sequence ID" value="TCNE_0001231001-mRNA-1"/>
    <property type="gene ID" value="TCNE_0001231001"/>
</dbReference>
<dbReference type="SMART" id="SM00744">
    <property type="entry name" value="RINGv"/>
    <property type="match status" value="1"/>
</dbReference>
<dbReference type="Gene3D" id="3.30.40.10">
    <property type="entry name" value="Zinc/RING finger domain, C3HC4 (zinc finger)"/>
    <property type="match status" value="1"/>
</dbReference>
<dbReference type="GO" id="GO:0004842">
    <property type="term" value="F:ubiquitin-protein transferase activity"/>
    <property type="evidence" value="ECO:0007669"/>
    <property type="project" value="TreeGrafter"/>
</dbReference>
<dbReference type="SUPFAM" id="SSF57850">
    <property type="entry name" value="RING/U-box"/>
    <property type="match status" value="1"/>
</dbReference>
<sequence length="420" mass="47178">QIAKLIASNDDDTKEGPSRAKAARNLHIGQCHFLTSAIVELHSSQGLLFTSPPSFIMHPLSGVLSTLLEIGESRPSNNGSDVLMAHSRVPYMPATFETPVVRRAQSAKISSPMKRASSSGDSKEYEESGATGGFGEEPECSCGACSKWKRPRVLLSSEENTIAQKCDPDWVHCGYYSDLGALCDACAGRPLLDGTCCRHNEQLRSIPSKNPGCVSSSNSRLNHIIFVLLYTTQASTLSSFDTLYSFTANCSNLSRETSTERLCRICHCSSMPDDPLISPCRCSGTLKFHWLTICSRKLRRPPICELCLYKYRRRRIFKWHNVRLPSIPRRDLGYLTIFVVAVALMFLSAATSFVCFYIERKFGIVGHTKPFTEVSLARYVIQCWRNNHEWIIEEYRPSRDEHYSLKLEQLRRKINGMLAA</sequence>
<protein>
    <submittedName>
        <fullName evidence="14">RING-CH-type domain-containing protein</fullName>
    </submittedName>
</protein>
<evidence type="ECO:0000256" key="10">
    <source>
        <dbReference type="SAM" id="MobiDB-lite"/>
    </source>
</evidence>
<keyword evidence="13" id="KW-1185">Reference proteome</keyword>
<keyword evidence="3" id="KW-0812">Transmembrane</keyword>
<dbReference type="CDD" id="cd16495">
    <property type="entry name" value="RING_CH-C4HC3_MARCH"/>
    <property type="match status" value="1"/>
</dbReference>
<reference evidence="14" key="1">
    <citation type="submission" date="2016-06" db="UniProtKB">
        <authorList>
            <consortium name="WormBaseParasite"/>
        </authorList>
    </citation>
    <scope>IDENTIFICATION</scope>
</reference>
<evidence type="ECO:0000313" key="12">
    <source>
        <dbReference type="EMBL" id="VDM43631.1"/>
    </source>
</evidence>
<name>A0A183UUZ0_TOXCA</name>
<keyword evidence="6" id="KW-0833">Ubl conjugation pathway</keyword>
<keyword evidence="2" id="KW-0808">Transferase</keyword>
<evidence type="ECO:0000256" key="2">
    <source>
        <dbReference type="ARBA" id="ARBA00022679"/>
    </source>
</evidence>
<keyword evidence="4" id="KW-0479">Metal-binding</keyword>
<organism evidence="13 14">
    <name type="scientific">Toxocara canis</name>
    <name type="common">Canine roundworm</name>
    <dbReference type="NCBI Taxonomy" id="6265"/>
    <lineage>
        <taxon>Eukaryota</taxon>
        <taxon>Metazoa</taxon>
        <taxon>Ecdysozoa</taxon>
        <taxon>Nematoda</taxon>
        <taxon>Chromadorea</taxon>
        <taxon>Rhabditida</taxon>
        <taxon>Spirurina</taxon>
        <taxon>Ascaridomorpha</taxon>
        <taxon>Ascaridoidea</taxon>
        <taxon>Toxocaridae</taxon>
        <taxon>Toxocara</taxon>
    </lineage>
</organism>
<keyword evidence="9" id="KW-0472">Membrane</keyword>
<dbReference type="EMBL" id="UYWY01021204">
    <property type="protein sequence ID" value="VDM43631.1"/>
    <property type="molecule type" value="Genomic_DNA"/>
</dbReference>
<keyword evidence="5" id="KW-0863">Zinc-finger</keyword>
<keyword evidence="8" id="KW-1133">Transmembrane helix</keyword>
<dbReference type="Pfam" id="PF12906">
    <property type="entry name" value="RINGv"/>
    <property type="match status" value="1"/>
</dbReference>
<dbReference type="AlphaFoldDB" id="A0A183UUZ0"/>
<evidence type="ECO:0000259" key="11">
    <source>
        <dbReference type="PROSITE" id="PS51292"/>
    </source>
</evidence>
<keyword evidence="7" id="KW-0862">Zinc</keyword>
<gene>
    <name evidence="12" type="ORF">TCNE_LOCUS12310</name>
</gene>
<reference evidence="12 13" key="2">
    <citation type="submission" date="2018-11" db="EMBL/GenBank/DDBJ databases">
        <authorList>
            <consortium name="Pathogen Informatics"/>
        </authorList>
    </citation>
    <scope>NUCLEOTIDE SEQUENCE [LARGE SCALE GENOMIC DNA]</scope>
</reference>
<evidence type="ECO:0000256" key="8">
    <source>
        <dbReference type="ARBA" id="ARBA00022989"/>
    </source>
</evidence>
<dbReference type="InterPro" id="IPR013083">
    <property type="entry name" value="Znf_RING/FYVE/PHD"/>
</dbReference>
<dbReference type="InterPro" id="IPR011016">
    <property type="entry name" value="Znf_RING-CH"/>
</dbReference>
<comment type="subcellular location">
    <subcellularLocation>
        <location evidence="1">Membrane</location>
        <topology evidence="1">Multi-pass membrane protein</topology>
    </subcellularLocation>
</comment>
<dbReference type="PROSITE" id="PS51292">
    <property type="entry name" value="ZF_RING_CH"/>
    <property type="match status" value="1"/>
</dbReference>
<dbReference type="PANTHER" id="PTHR46065:SF3">
    <property type="entry name" value="FI20425P1"/>
    <property type="match status" value="1"/>
</dbReference>
<dbReference type="PANTHER" id="PTHR46065">
    <property type="entry name" value="E3 UBIQUITIN-PROTEIN LIGASE MARCH 2/3 FAMILY MEMBER"/>
    <property type="match status" value="1"/>
</dbReference>
<evidence type="ECO:0000313" key="13">
    <source>
        <dbReference type="Proteomes" id="UP000050794"/>
    </source>
</evidence>
<feature type="domain" description="RING-CH-type" evidence="11">
    <location>
        <begin position="255"/>
        <end position="314"/>
    </location>
</feature>
<evidence type="ECO:0000256" key="9">
    <source>
        <dbReference type="ARBA" id="ARBA00023136"/>
    </source>
</evidence>
<dbReference type="GO" id="GO:0016567">
    <property type="term" value="P:protein ubiquitination"/>
    <property type="evidence" value="ECO:0007669"/>
    <property type="project" value="TreeGrafter"/>
</dbReference>
<evidence type="ECO:0000256" key="5">
    <source>
        <dbReference type="ARBA" id="ARBA00022771"/>
    </source>
</evidence>
<dbReference type="Proteomes" id="UP000050794">
    <property type="component" value="Unassembled WGS sequence"/>
</dbReference>
<accession>A0A183UUZ0</accession>
<evidence type="ECO:0000256" key="7">
    <source>
        <dbReference type="ARBA" id="ARBA00022833"/>
    </source>
</evidence>
<evidence type="ECO:0000256" key="4">
    <source>
        <dbReference type="ARBA" id="ARBA00022723"/>
    </source>
</evidence>
<evidence type="ECO:0000256" key="6">
    <source>
        <dbReference type="ARBA" id="ARBA00022786"/>
    </source>
</evidence>